<dbReference type="EMBL" id="KQ978538">
    <property type="protein sequence ID" value="KYN30246.1"/>
    <property type="molecule type" value="Genomic_DNA"/>
</dbReference>
<evidence type="ECO:0000313" key="1">
    <source>
        <dbReference type="EMBL" id="KYN30246.1"/>
    </source>
</evidence>
<accession>A0A151JSB4</accession>
<keyword evidence="2" id="KW-1185">Reference proteome</keyword>
<proteinExistence type="predicted"/>
<dbReference type="PANTHER" id="PTHR46704:SF9">
    <property type="entry name" value="BHLH DOMAIN-CONTAINING PROTEIN"/>
    <property type="match status" value="1"/>
</dbReference>
<sequence length="193" mass="22243">LPALHALTGCDYNPAFYRRGKKKPLDIVMNCPIFQKAFADLGSEDYNIDESFNTIERFICHLYGLKKIDDVNRARIAIFYKTYTVSDTSQPFSLNVRNYDACNLPPCQSELRQHVLRTRYIASLWRSAHTRMLNDMSPTDFGWTNVNGKLEMSWFIGNQLPQAYEDVVITPDVLGETPDSGMFPLQYCHNIMK</sequence>
<dbReference type="AlphaFoldDB" id="A0A151JSB4"/>
<reference evidence="1 2" key="1">
    <citation type="submission" date="2015-09" db="EMBL/GenBank/DDBJ databases">
        <title>Trachymyrmex cornetzi WGS genome.</title>
        <authorList>
            <person name="Nygaard S."/>
            <person name="Hu H."/>
            <person name="Boomsma J."/>
            <person name="Zhang G."/>
        </authorList>
    </citation>
    <scope>NUCLEOTIDE SEQUENCE [LARGE SCALE GENOMIC DNA]</scope>
    <source>
        <strain evidence="1">Tcor2-1</strain>
        <tissue evidence="1">Whole body</tissue>
    </source>
</reference>
<name>A0A151JSB4_9HYME</name>
<evidence type="ECO:0000313" key="2">
    <source>
        <dbReference type="Proteomes" id="UP000078492"/>
    </source>
</evidence>
<gene>
    <name evidence="1" type="ORF">ALC57_00285</name>
</gene>
<dbReference type="Proteomes" id="UP000078492">
    <property type="component" value="Unassembled WGS sequence"/>
</dbReference>
<organism evidence="1 2">
    <name type="scientific">Trachymyrmex cornetzi</name>
    <dbReference type="NCBI Taxonomy" id="471704"/>
    <lineage>
        <taxon>Eukaryota</taxon>
        <taxon>Metazoa</taxon>
        <taxon>Ecdysozoa</taxon>
        <taxon>Arthropoda</taxon>
        <taxon>Hexapoda</taxon>
        <taxon>Insecta</taxon>
        <taxon>Pterygota</taxon>
        <taxon>Neoptera</taxon>
        <taxon>Endopterygota</taxon>
        <taxon>Hymenoptera</taxon>
        <taxon>Apocrita</taxon>
        <taxon>Aculeata</taxon>
        <taxon>Formicoidea</taxon>
        <taxon>Formicidae</taxon>
        <taxon>Myrmicinae</taxon>
        <taxon>Trachymyrmex</taxon>
    </lineage>
</organism>
<dbReference type="PANTHER" id="PTHR46704">
    <property type="entry name" value="CXC DOMAIN-CONTAINING PROTEIN-RELATED"/>
    <property type="match status" value="1"/>
</dbReference>
<protein>
    <submittedName>
        <fullName evidence="1">Uncharacterized protein</fullName>
    </submittedName>
</protein>
<feature type="non-terminal residue" evidence="1">
    <location>
        <position position="1"/>
    </location>
</feature>